<dbReference type="Gene3D" id="1.10.1220.10">
    <property type="entry name" value="Met repressor-like"/>
    <property type="match status" value="1"/>
</dbReference>
<proteinExistence type="predicted"/>
<organism evidence="2 3">
    <name type="scientific">Blautia wexlerae</name>
    <dbReference type="NCBI Taxonomy" id="418240"/>
    <lineage>
        <taxon>Bacteria</taxon>
        <taxon>Bacillati</taxon>
        <taxon>Bacillota</taxon>
        <taxon>Clostridia</taxon>
        <taxon>Lachnospirales</taxon>
        <taxon>Lachnospiraceae</taxon>
        <taxon>Blautia</taxon>
    </lineage>
</organism>
<dbReference type="AlphaFoldDB" id="A0A6L8XYI0"/>
<evidence type="ECO:0000256" key="1">
    <source>
        <dbReference type="SAM" id="MobiDB-lite"/>
    </source>
</evidence>
<evidence type="ECO:0000313" key="3">
    <source>
        <dbReference type="Proteomes" id="UP000477156"/>
    </source>
</evidence>
<reference evidence="2 3" key="1">
    <citation type="journal article" date="2019" name="Nat. Med.">
        <title>A library of human gut bacterial isolates paired with longitudinal multiomics data enables mechanistic microbiome research.</title>
        <authorList>
            <person name="Poyet M."/>
            <person name="Groussin M."/>
            <person name="Gibbons S.M."/>
            <person name="Avila-Pacheco J."/>
            <person name="Jiang X."/>
            <person name="Kearney S.M."/>
            <person name="Perrotta A.R."/>
            <person name="Berdy B."/>
            <person name="Zhao S."/>
            <person name="Lieberman T.D."/>
            <person name="Swanson P.K."/>
            <person name="Smith M."/>
            <person name="Roesemann S."/>
            <person name="Alexander J.E."/>
            <person name="Rich S.A."/>
            <person name="Livny J."/>
            <person name="Vlamakis H."/>
            <person name="Clish C."/>
            <person name="Bullock K."/>
            <person name="Deik A."/>
            <person name="Scott J."/>
            <person name="Pierce K.A."/>
            <person name="Xavier R.J."/>
            <person name="Alm E.J."/>
        </authorList>
    </citation>
    <scope>NUCLEOTIDE SEQUENCE [LARGE SCALE GENOMIC DNA]</scope>
    <source>
        <strain evidence="2 3">BIOML-A12</strain>
    </source>
</reference>
<dbReference type="SUPFAM" id="SSF47598">
    <property type="entry name" value="Ribbon-helix-helix"/>
    <property type="match status" value="1"/>
</dbReference>
<name>A0A6L8XYI0_9FIRM</name>
<dbReference type="InterPro" id="IPR010985">
    <property type="entry name" value="Ribbon_hlx_hlx"/>
</dbReference>
<protein>
    <recommendedName>
        <fullName evidence="4">DUF1778 domain-containing protein</fullName>
    </recommendedName>
</protein>
<gene>
    <name evidence="2" type="ORF">GT712_18630</name>
</gene>
<dbReference type="Proteomes" id="UP000477156">
    <property type="component" value="Unassembled WGS sequence"/>
</dbReference>
<feature type="region of interest" description="Disordered" evidence="1">
    <location>
        <begin position="58"/>
        <end position="77"/>
    </location>
</feature>
<dbReference type="EMBL" id="WWVF01000062">
    <property type="protein sequence ID" value="MZS90999.1"/>
    <property type="molecule type" value="Genomic_DNA"/>
</dbReference>
<dbReference type="RefSeq" id="WP_161276697.1">
    <property type="nucleotide sequence ID" value="NZ_WWUZ01000062.1"/>
</dbReference>
<evidence type="ECO:0000313" key="2">
    <source>
        <dbReference type="EMBL" id="MZS90999.1"/>
    </source>
</evidence>
<evidence type="ECO:0008006" key="4">
    <source>
        <dbReference type="Google" id="ProtNLM"/>
    </source>
</evidence>
<dbReference type="GO" id="GO:0006355">
    <property type="term" value="P:regulation of DNA-templated transcription"/>
    <property type="evidence" value="ECO:0007669"/>
    <property type="project" value="InterPro"/>
</dbReference>
<dbReference type="InterPro" id="IPR013321">
    <property type="entry name" value="Arc_rbn_hlx_hlx"/>
</dbReference>
<sequence>MSEETKVSKAQQKAVAKYMKNNYDEIKIRVEKGHRDVIKAAATAAGESVNGYIKKAVDQRMERDSTAASDPADSPRQ</sequence>
<comment type="caution">
    <text evidence="2">The sequence shown here is derived from an EMBL/GenBank/DDBJ whole genome shotgun (WGS) entry which is preliminary data.</text>
</comment>
<accession>A0A6L8XYI0</accession>